<dbReference type="InterPro" id="IPR011009">
    <property type="entry name" value="Kinase-like_dom_sf"/>
</dbReference>
<dbReference type="PANTHER" id="PTHR37542">
    <property type="entry name" value="HELO DOMAIN-CONTAINING PROTEIN-RELATED"/>
    <property type="match status" value="1"/>
</dbReference>
<gene>
    <name evidence="1 3" type="ORF">P152DRAFT_474375</name>
</gene>
<evidence type="ECO:0000313" key="1">
    <source>
        <dbReference type="EMBL" id="KAF1811644.1"/>
    </source>
</evidence>
<evidence type="ECO:0008006" key="4">
    <source>
        <dbReference type="Google" id="ProtNLM"/>
    </source>
</evidence>
<reference evidence="1 3" key="1">
    <citation type="submission" date="2020-01" db="EMBL/GenBank/DDBJ databases">
        <authorList>
            <consortium name="DOE Joint Genome Institute"/>
            <person name="Haridas S."/>
            <person name="Albert R."/>
            <person name="Binder M."/>
            <person name="Bloem J."/>
            <person name="Labutti K."/>
            <person name="Salamov A."/>
            <person name="Andreopoulos B."/>
            <person name="Baker S.E."/>
            <person name="Barry K."/>
            <person name="Bills G."/>
            <person name="Bluhm B.H."/>
            <person name="Cannon C."/>
            <person name="Castanera R."/>
            <person name="Culley D.E."/>
            <person name="Daum C."/>
            <person name="Ezra D."/>
            <person name="Gonzalez J.B."/>
            <person name="Henrissat B."/>
            <person name="Kuo A."/>
            <person name="Liang C."/>
            <person name="Lipzen A."/>
            <person name="Lutzoni F."/>
            <person name="Magnuson J."/>
            <person name="Mondo S."/>
            <person name="Nolan M."/>
            <person name="Ohm R."/>
            <person name="Pangilinan J."/>
            <person name="Park H.-J."/>
            <person name="Ramirez L."/>
            <person name="Alfaro M."/>
            <person name="Sun H."/>
            <person name="Tritt A."/>
            <person name="Yoshinaga Y."/>
            <person name="Zwiers L.-H."/>
            <person name="Turgeon B.G."/>
            <person name="Goodwin S.B."/>
            <person name="Spatafora J.W."/>
            <person name="Crous P.W."/>
            <person name="Grigoriev I.V."/>
        </authorList>
    </citation>
    <scope>NUCLEOTIDE SEQUENCE</scope>
    <source>
        <strain evidence="1 3">CBS 781.70</strain>
    </source>
</reference>
<dbReference type="OrthoDB" id="1911848at2759"/>
<dbReference type="Proteomes" id="UP000504638">
    <property type="component" value="Unplaced"/>
</dbReference>
<dbReference type="PANTHER" id="PTHR37542:SF1">
    <property type="entry name" value="PRION-INHIBITION AND PROPAGATION HELO DOMAIN-CONTAINING PROTEIN"/>
    <property type="match status" value="1"/>
</dbReference>
<dbReference type="Gene3D" id="1.10.510.10">
    <property type="entry name" value="Transferase(Phosphotransferase) domain 1"/>
    <property type="match status" value="1"/>
</dbReference>
<reference evidence="3" key="3">
    <citation type="submission" date="2025-04" db="UniProtKB">
        <authorList>
            <consortium name="RefSeq"/>
        </authorList>
    </citation>
    <scope>IDENTIFICATION</scope>
    <source>
        <strain evidence="3">CBS 781.70</strain>
    </source>
</reference>
<proteinExistence type="predicted"/>
<reference evidence="3" key="2">
    <citation type="submission" date="2020-04" db="EMBL/GenBank/DDBJ databases">
        <authorList>
            <consortium name="NCBI Genome Project"/>
        </authorList>
    </citation>
    <scope>NUCLEOTIDE SEQUENCE</scope>
    <source>
        <strain evidence="3">CBS 781.70</strain>
    </source>
</reference>
<sequence length="257" mass="28925">MCKGVLKTEDPITKASLLFTFVFKLPESYTDVRSLRSLLTDASPNHSLSARFEVASQIARSVCNVRSFGFVHKNLSPETILVLGNQNTSIGAAYLVGFDRFRTTQGNTARLGDSNWERNLYRHPRRQGASPEDIYIMQHDIYSLGICLLELGLWQSFVEYRALDGLPLRSAALRLQDGTPEMQYPTALKDHLVALARTALPQRMGTKYTEVVQTCLTCLDRENVDFGDEREFQDADGILVGVRYIEKVLMQLSLISV</sequence>
<evidence type="ECO:0000313" key="2">
    <source>
        <dbReference type="Proteomes" id="UP000504638"/>
    </source>
</evidence>
<name>A0A6G1G0R1_9PEZI</name>
<dbReference type="GeneID" id="54421886"/>
<keyword evidence="2" id="KW-1185">Reference proteome</keyword>
<dbReference type="RefSeq" id="XP_033533275.1">
    <property type="nucleotide sequence ID" value="XM_033681316.1"/>
</dbReference>
<organism evidence="1">
    <name type="scientific">Eremomyces bilateralis CBS 781.70</name>
    <dbReference type="NCBI Taxonomy" id="1392243"/>
    <lineage>
        <taxon>Eukaryota</taxon>
        <taxon>Fungi</taxon>
        <taxon>Dikarya</taxon>
        <taxon>Ascomycota</taxon>
        <taxon>Pezizomycotina</taxon>
        <taxon>Dothideomycetes</taxon>
        <taxon>Dothideomycetes incertae sedis</taxon>
        <taxon>Eremomycetales</taxon>
        <taxon>Eremomycetaceae</taxon>
        <taxon>Eremomyces</taxon>
    </lineage>
</organism>
<dbReference type="EMBL" id="ML975160">
    <property type="protein sequence ID" value="KAF1811644.1"/>
    <property type="molecule type" value="Genomic_DNA"/>
</dbReference>
<protein>
    <recommendedName>
        <fullName evidence="4">Protein kinase domain-containing protein</fullName>
    </recommendedName>
</protein>
<accession>A0A6G1G0R1</accession>
<dbReference type="AlphaFoldDB" id="A0A6G1G0R1"/>
<dbReference type="SUPFAM" id="SSF56112">
    <property type="entry name" value="Protein kinase-like (PK-like)"/>
    <property type="match status" value="1"/>
</dbReference>
<evidence type="ECO:0000313" key="3">
    <source>
        <dbReference type="RefSeq" id="XP_033533275.1"/>
    </source>
</evidence>